<dbReference type="PANTHER" id="PTHR23503">
    <property type="entry name" value="SOLUTE CARRIER FAMILY 2"/>
    <property type="match status" value="1"/>
</dbReference>
<comment type="similarity">
    <text evidence="7">Belongs to the major facilitator superfamily. Sugar transporter (TC 2.A.1.1) family.</text>
</comment>
<keyword evidence="2 7" id="KW-0813">Transport</keyword>
<feature type="transmembrane region" description="Helical" evidence="8">
    <location>
        <begin position="468"/>
        <end position="494"/>
    </location>
</feature>
<feature type="transmembrane region" description="Helical" evidence="8">
    <location>
        <begin position="375"/>
        <end position="399"/>
    </location>
</feature>
<dbReference type="Pfam" id="PF00083">
    <property type="entry name" value="Sugar_tr"/>
    <property type="match status" value="1"/>
</dbReference>
<keyword evidence="3 8" id="KW-0812">Transmembrane</keyword>
<reference evidence="10" key="1">
    <citation type="submission" date="2022-06" db="EMBL/GenBank/DDBJ databases">
        <title>Uncovering the hologenomic basis of an extraordinary plant invasion.</title>
        <authorList>
            <person name="Bieker V.C."/>
            <person name="Martin M.D."/>
            <person name="Gilbert T."/>
            <person name="Hodgins K."/>
            <person name="Battlay P."/>
            <person name="Petersen B."/>
            <person name="Wilson J."/>
        </authorList>
    </citation>
    <scope>NUCLEOTIDE SEQUENCE</scope>
    <source>
        <strain evidence="10">AA19_3_7</strain>
        <tissue evidence="10">Leaf</tissue>
    </source>
</reference>
<comment type="caution">
    <text evidence="10">The sequence shown here is derived from an EMBL/GenBank/DDBJ whole genome shotgun (WGS) entry which is preliminary data.</text>
</comment>
<dbReference type="AlphaFoldDB" id="A0AAD5C6X3"/>
<dbReference type="PROSITE" id="PS50850">
    <property type="entry name" value="MFS"/>
    <property type="match status" value="1"/>
</dbReference>
<feature type="domain" description="Major facilitator superfamily (MFS) profile" evidence="9">
    <location>
        <begin position="138"/>
        <end position="551"/>
    </location>
</feature>
<feature type="transmembrane region" description="Helical" evidence="8">
    <location>
        <begin position="174"/>
        <end position="197"/>
    </location>
</feature>
<evidence type="ECO:0000256" key="4">
    <source>
        <dbReference type="ARBA" id="ARBA00022989"/>
    </source>
</evidence>
<keyword evidence="11" id="KW-1185">Reference proteome</keyword>
<feature type="transmembrane region" description="Helical" evidence="8">
    <location>
        <begin position="506"/>
        <end position="530"/>
    </location>
</feature>
<accession>A0AAD5C6X3</accession>
<evidence type="ECO:0000256" key="6">
    <source>
        <dbReference type="ARBA" id="ARBA00044504"/>
    </source>
</evidence>
<dbReference type="GO" id="GO:0015149">
    <property type="term" value="F:hexose transmembrane transporter activity"/>
    <property type="evidence" value="ECO:0007669"/>
    <property type="project" value="TreeGrafter"/>
</dbReference>
<feature type="transmembrane region" description="Helical" evidence="8">
    <location>
        <begin position="411"/>
        <end position="431"/>
    </location>
</feature>
<evidence type="ECO:0000256" key="1">
    <source>
        <dbReference type="ARBA" id="ARBA00004141"/>
    </source>
</evidence>
<dbReference type="PRINTS" id="PR00171">
    <property type="entry name" value="SUGRTRNSPORT"/>
</dbReference>
<evidence type="ECO:0000256" key="8">
    <source>
        <dbReference type="SAM" id="Phobius"/>
    </source>
</evidence>
<dbReference type="NCBIfam" id="TIGR00879">
    <property type="entry name" value="SP"/>
    <property type="match status" value="1"/>
</dbReference>
<proteinExistence type="inferred from homology"/>
<name>A0AAD5C6X3_AMBAR</name>
<evidence type="ECO:0000256" key="3">
    <source>
        <dbReference type="ARBA" id="ARBA00022692"/>
    </source>
</evidence>
<comment type="subcellular location">
    <subcellularLocation>
        <location evidence="1">Membrane</location>
        <topology evidence="1">Multi-pass membrane protein</topology>
    </subcellularLocation>
</comment>
<evidence type="ECO:0000256" key="7">
    <source>
        <dbReference type="RuleBase" id="RU003346"/>
    </source>
</evidence>
<dbReference type="Gene3D" id="1.20.1250.20">
    <property type="entry name" value="MFS general substrate transporter like domains"/>
    <property type="match status" value="1"/>
</dbReference>
<dbReference type="GO" id="GO:0016020">
    <property type="term" value="C:membrane"/>
    <property type="evidence" value="ECO:0007669"/>
    <property type="project" value="UniProtKB-SubCell"/>
</dbReference>
<comment type="similarity">
    <text evidence="6">Belongs to the major facilitator superfamily. Phosphate:H(+) symporter (TC 2.A.1.9) family.</text>
</comment>
<dbReference type="CDD" id="cd17315">
    <property type="entry name" value="MFS_GLUT_like"/>
    <property type="match status" value="1"/>
</dbReference>
<evidence type="ECO:0000313" key="10">
    <source>
        <dbReference type="EMBL" id="KAI7736428.1"/>
    </source>
</evidence>
<dbReference type="Proteomes" id="UP001206925">
    <property type="component" value="Unassembled WGS sequence"/>
</dbReference>
<dbReference type="Pfam" id="PF12325">
    <property type="entry name" value="TMF_TATA_bd"/>
    <property type="match status" value="1"/>
</dbReference>
<dbReference type="EMBL" id="JAMZMK010009276">
    <property type="protein sequence ID" value="KAI7736428.1"/>
    <property type="molecule type" value="Genomic_DNA"/>
</dbReference>
<dbReference type="InterPro" id="IPR045263">
    <property type="entry name" value="GLUT"/>
</dbReference>
<dbReference type="InterPro" id="IPR036259">
    <property type="entry name" value="MFS_trans_sf"/>
</dbReference>
<feature type="transmembrane region" description="Helical" evidence="8">
    <location>
        <begin position="264"/>
        <end position="286"/>
    </location>
</feature>
<dbReference type="InterPro" id="IPR005828">
    <property type="entry name" value="MFS_sugar_transport-like"/>
</dbReference>
<feature type="transmembrane region" description="Helical" evidence="8">
    <location>
        <begin position="438"/>
        <end position="462"/>
    </location>
</feature>
<sequence>METIRDSLSEELVKMTKECKTLRSEAALLPGIKAELEALRFRHSAALELMGERDEEISSSCHSSPHTGAFYLSPFRNMRGRQRETNNNNNNIHTTYKRASSRDRLNAYDREDGLGGNLSQNDITKGSANPPWIRSLPHVIVASISSFLFGYHLGVVNDTLESISLDLGFHGNTMAEGLVVSSLLGGAFFGSTVSGWVADGVGRRRGFQLCAIPLIIGASLSATAEGLGVMLIGRFLVGTAMGVSPPIAALYITEVSPAFVRGTYGSFPQIATCLGLISTFFIGIPAKDVARWWRVCFWISTVPAALLALLMEFCAESPHWLFKRGRSAEAEAEFAKLLGGLHVKSAMAELSKSDRGDEVDGVKLSELLYGRHFKVVFVGSALLGLQQLSGINAVFYFSSTVFKSAGVPSDIANMSVGVVNLSGSLVAMVLMDKLGRRGLLIGSFLGMAMSMGMQAVAGSTLISGSSVVYLSVGGVLLFVLAFAMGVGPVPGLLLSEIFPSRIRAKAMAICMAVHWVDMLFGYSCGIGPFVHELALCLMKLDTHCYHSGKNH</sequence>
<dbReference type="InterPro" id="IPR003663">
    <property type="entry name" value="Sugar/inositol_transpt"/>
</dbReference>
<dbReference type="InterPro" id="IPR020846">
    <property type="entry name" value="MFS_dom"/>
</dbReference>
<keyword evidence="5 8" id="KW-0472">Membrane</keyword>
<feature type="transmembrane region" description="Helical" evidence="8">
    <location>
        <begin position="209"/>
        <end position="229"/>
    </location>
</feature>
<protein>
    <recommendedName>
        <fullName evidence="9">Major facilitator superfamily (MFS) profile domain-containing protein</fullName>
    </recommendedName>
</protein>
<gene>
    <name evidence="10" type="ORF">M8C21_016101</name>
</gene>
<dbReference type="SUPFAM" id="SSF103473">
    <property type="entry name" value="MFS general substrate transporter"/>
    <property type="match status" value="1"/>
</dbReference>
<dbReference type="InterPro" id="IPR005829">
    <property type="entry name" value="Sugar_transporter_CS"/>
</dbReference>
<dbReference type="PANTHER" id="PTHR23503:SF126">
    <property type="entry name" value="MAJOR FACILITATOR SUPERFAMILY (MFS) PROFILE DOMAIN-CONTAINING PROTEIN"/>
    <property type="match status" value="1"/>
</dbReference>
<evidence type="ECO:0000256" key="5">
    <source>
        <dbReference type="ARBA" id="ARBA00023136"/>
    </source>
</evidence>
<evidence type="ECO:0000313" key="11">
    <source>
        <dbReference type="Proteomes" id="UP001206925"/>
    </source>
</evidence>
<evidence type="ECO:0000259" key="9">
    <source>
        <dbReference type="PROSITE" id="PS50850"/>
    </source>
</evidence>
<dbReference type="InterPro" id="IPR022091">
    <property type="entry name" value="TMF_TATA-bd"/>
</dbReference>
<keyword evidence="4 8" id="KW-1133">Transmembrane helix</keyword>
<dbReference type="PROSITE" id="PS00216">
    <property type="entry name" value="SUGAR_TRANSPORT_1"/>
    <property type="match status" value="2"/>
</dbReference>
<evidence type="ECO:0000256" key="2">
    <source>
        <dbReference type="ARBA" id="ARBA00022448"/>
    </source>
</evidence>
<organism evidence="10 11">
    <name type="scientific">Ambrosia artemisiifolia</name>
    <name type="common">Common ragweed</name>
    <dbReference type="NCBI Taxonomy" id="4212"/>
    <lineage>
        <taxon>Eukaryota</taxon>
        <taxon>Viridiplantae</taxon>
        <taxon>Streptophyta</taxon>
        <taxon>Embryophyta</taxon>
        <taxon>Tracheophyta</taxon>
        <taxon>Spermatophyta</taxon>
        <taxon>Magnoliopsida</taxon>
        <taxon>eudicotyledons</taxon>
        <taxon>Gunneridae</taxon>
        <taxon>Pentapetalae</taxon>
        <taxon>asterids</taxon>
        <taxon>campanulids</taxon>
        <taxon>Asterales</taxon>
        <taxon>Asteraceae</taxon>
        <taxon>Asteroideae</taxon>
        <taxon>Heliantheae alliance</taxon>
        <taxon>Heliantheae</taxon>
        <taxon>Ambrosia</taxon>
    </lineage>
</organism>
<feature type="transmembrane region" description="Helical" evidence="8">
    <location>
        <begin position="135"/>
        <end position="154"/>
    </location>
</feature>